<name>A0A182QP56_9DIPT</name>
<dbReference type="VEuPathDB" id="VectorBase:AFAF014085"/>
<dbReference type="PANTHER" id="PTHR24366">
    <property type="entry name" value="IG(IMMUNOGLOBULIN) AND LRR(LEUCINE RICH REPEAT) DOMAINS"/>
    <property type="match status" value="1"/>
</dbReference>
<accession>A0A182QP56</accession>
<dbReference type="EMBL" id="AXCN02000382">
    <property type="status" value="NOT_ANNOTATED_CDS"/>
    <property type="molecule type" value="Genomic_DNA"/>
</dbReference>
<organism evidence="3 4">
    <name type="scientific">Anopheles farauti</name>
    <dbReference type="NCBI Taxonomy" id="69004"/>
    <lineage>
        <taxon>Eukaryota</taxon>
        <taxon>Metazoa</taxon>
        <taxon>Ecdysozoa</taxon>
        <taxon>Arthropoda</taxon>
        <taxon>Hexapoda</taxon>
        <taxon>Insecta</taxon>
        <taxon>Pterygota</taxon>
        <taxon>Neoptera</taxon>
        <taxon>Endopterygota</taxon>
        <taxon>Diptera</taxon>
        <taxon>Nematocera</taxon>
        <taxon>Culicoidea</taxon>
        <taxon>Culicidae</taxon>
        <taxon>Anophelinae</taxon>
        <taxon>Anopheles</taxon>
    </lineage>
</organism>
<dbReference type="STRING" id="69004.A0A182QP56"/>
<protein>
    <recommendedName>
        <fullName evidence="5">Leucine rich immune protein (Coil-less)</fullName>
    </recommendedName>
</protein>
<dbReference type="SUPFAM" id="SSF52058">
    <property type="entry name" value="L domain-like"/>
    <property type="match status" value="1"/>
</dbReference>
<dbReference type="InterPro" id="IPR003591">
    <property type="entry name" value="Leu-rich_rpt_typical-subtyp"/>
</dbReference>
<dbReference type="InterPro" id="IPR032675">
    <property type="entry name" value="LRR_dom_sf"/>
</dbReference>
<evidence type="ECO:0000313" key="3">
    <source>
        <dbReference type="EnsemblMetazoa" id="AFAF014085-PA"/>
    </source>
</evidence>
<dbReference type="SMART" id="SM00369">
    <property type="entry name" value="LRR_TYP"/>
    <property type="match status" value="7"/>
</dbReference>
<keyword evidence="2" id="KW-0677">Repeat</keyword>
<reference evidence="3" key="2">
    <citation type="submission" date="2020-05" db="UniProtKB">
        <authorList>
            <consortium name="EnsemblMetazoa"/>
        </authorList>
    </citation>
    <scope>IDENTIFICATION</scope>
    <source>
        <strain evidence="3">FAR1</strain>
    </source>
</reference>
<keyword evidence="4" id="KW-1185">Reference proteome</keyword>
<evidence type="ECO:0000256" key="2">
    <source>
        <dbReference type="ARBA" id="ARBA00022737"/>
    </source>
</evidence>
<proteinExistence type="predicted"/>
<reference evidence="4" key="1">
    <citation type="submission" date="2014-01" db="EMBL/GenBank/DDBJ databases">
        <title>The Genome Sequence of Anopheles farauti FAR1 (V2).</title>
        <authorList>
            <consortium name="The Broad Institute Genomics Platform"/>
            <person name="Neafsey D.E."/>
            <person name="Besansky N."/>
            <person name="Howell P."/>
            <person name="Walton C."/>
            <person name="Young S.K."/>
            <person name="Zeng Q."/>
            <person name="Gargeya S."/>
            <person name="Fitzgerald M."/>
            <person name="Haas B."/>
            <person name="Abouelleil A."/>
            <person name="Allen A.W."/>
            <person name="Alvarado L."/>
            <person name="Arachchi H.M."/>
            <person name="Berlin A.M."/>
            <person name="Chapman S.B."/>
            <person name="Gainer-Dewar J."/>
            <person name="Goldberg J."/>
            <person name="Griggs A."/>
            <person name="Gujja S."/>
            <person name="Hansen M."/>
            <person name="Howarth C."/>
            <person name="Imamovic A."/>
            <person name="Ireland A."/>
            <person name="Larimer J."/>
            <person name="McCowan C."/>
            <person name="Murphy C."/>
            <person name="Pearson M."/>
            <person name="Poon T.W."/>
            <person name="Priest M."/>
            <person name="Roberts A."/>
            <person name="Saif S."/>
            <person name="Shea T."/>
            <person name="Sisk P."/>
            <person name="Sykes S."/>
            <person name="Wortman J."/>
            <person name="Nusbaum C."/>
            <person name="Birren B."/>
        </authorList>
    </citation>
    <scope>NUCLEOTIDE SEQUENCE [LARGE SCALE GENOMIC DNA]</scope>
    <source>
        <strain evidence="4">FAR1</strain>
    </source>
</reference>
<evidence type="ECO:0000313" key="4">
    <source>
        <dbReference type="Proteomes" id="UP000075886"/>
    </source>
</evidence>
<dbReference type="EnsemblMetazoa" id="AFAF014085-RA">
    <property type="protein sequence ID" value="AFAF014085-PA"/>
    <property type="gene ID" value="AFAF014085"/>
</dbReference>
<dbReference type="PANTHER" id="PTHR24366:SF136">
    <property type="entry name" value="KEKKON 1, ISOFORM B"/>
    <property type="match status" value="1"/>
</dbReference>
<sequence length="598" mass="65287">MAVWGDGELSQARGRTQCDRFEHHAACDGQHRFVVVLERDVVVEHTDRLQKPAHGHDGLRQFAPFDDHHRVPGAFVYRTQVIHPAGGAILSPINGTSMLCTLCAASPLHSGAAAIAAIAASYGGILHFLAEFGAAYACLLYDYFHLFVAPTKLKPVLVLLLALAVSSTVVPAFVNGQCVPGMAMTCMLKNLNMVTDGLAVLRSIPPNTYYTIQVEKLSVQSTPSGAFLTRVAEFTDVVGFDSYHDPTLQLPAGLTLSAIYLYAARPLREVVIGAGEMNLTELSIYRCALESIPATIGNLPLLEQLTISECALKSFSFDAFRGNLQLRTVDLSRNAIQTILPSNFIGTQVMLAIETLYLSYNLLQNLNMIAFDPLANLNMIDLQYNSLTKVSADRTVNWPALEMLDVGNNRLAALDLQWLSAPNLKRLILSNNLFQAIPPRLRRFPSLQLIGLGENNFTGIDLAPLNGLPMLNSLDFSANPGCRYVRSSRPIKLPMLTTLYVEYCALVRFNTSGINLPTISFISLAHNNFSTVPPLGQVFQSLDSFSMADNPLPCSVLKARTEMLLSGKMIMGPPQLSPNDCPYGSVMIKDPLLLCCKA</sequence>
<dbReference type="Gene3D" id="3.80.10.10">
    <property type="entry name" value="Ribonuclease Inhibitor"/>
    <property type="match status" value="3"/>
</dbReference>
<dbReference type="AlphaFoldDB" id="A0A182QP56"/>
<dbReference type="Pfam" id="PF13855">
    <property type="entry name" value="LRR_8"/>
    <property type="match status" value="2"/>
</dbReference>
<keyword evidence="1" id="KW-0433">Leucine-rich repeat</keyword>
<dbReference type="Proteomes" id="UP000075886">
    <property type="component" value="Unassembled WGS sequence"/>
</dbReference>
<evidence type="ECO:0000256" key="1">
    <source>
        <dbReference type="ARBA" id="ARBA00022614"/>
    </source>
</evidence>
<dbReference type="InterPro" id="IPR001611">
    <property type="entry name" value="Leu-rich_rpt"/>
</dbReference>
<evidence type="ECO:0008006" key="5">
    <source>
        <dbReference type="Google" id="ProtNLM"/>
    </source>
</evidence>